<dbReference type="AlphaFoldDB" id="A0AA39MEZ8"/>
<evidence type="ECO:0000313" key="1">
    <source>
        <dbReference type="EMBL" id="KAK0431852.1"/>
    </source>
</evidence>
<name>A0AA39MEZ8_9AGAR</name>
<reference evidence="1" key="1">
    <citation type="submission" date="2023-06" db="EMBL/GenBank/DDBJ databases">
        <authorList>
            <consortium name="Lawrence Berkeley National Laboratory"/>
            <person name="Ahrendt S."/>
            <person name="Sahu N."/>
            <person name="Indic B."/>
            <person name="Wong-Bajracharya J."/>
            <person name="Merenyi Z."/>
            <person name="Ke H.-M."/>
            <person name="Monk M."/>
            <person name="Kocsube S."/>
            <person name="Drula E."/>
            <person name="Lipzen A."/>
            <person name="Balint B."/>
            <person name="Henrissat B."/>
            <person name="Andreopoulos B."/>
            <person name="Martin F.M."/>
            <person name="Harder C.B."/>
            <person name="Rigling D."/>
            <person name="Ford K.L."/>
            <person name="Foster G.D."/>
            <person name="Pangilinan J."/>
            <person name="Papanicolaou A."/>
            <person name="Barry K."/>
            <person name="LaButti K."/>
            <person name="Viragh M."/>
            <person name="Koriabine M."/>
            <person name="Yan M."/>
            <person name="Riley R."/>
            <person name="Champramary S."/>
            <person name="Plett K.L."/>
            <person name="Tsai I.J."/>
            <person name="Slot J."/>
            <person name="Sipos G."/>
            <person name="Plett J."/>
            <person name="Nagy L.G."/>
            <person name="Grigoriev I.V."/>
        </authorList>
    </citation>
    <scope>NUCLEOTIDE SEQUENCE</scope>
    <source>
        <strain evidence="1">FPL87.14</strain>
    </source>
</reference>
<keyword evidence="2" id="KW-1185">Reference proteome</keyword>
<sequence>MLLVNVEVSSSLDHPWRGDGINLAGSELSDRSFTAEDLLSRRPMRVSCANLNDPSYQPIREEISGLSGIGWSLGHPLSPTHPCFILYDSLNRDFGRCNEGIRLNVQQSICVTQRNTLRSHRAEVFVAWRMSMVTDVEEGKEAFEIIAHEPARGGHTITAIFGARLDVWLLDKVTISLSNA</sequence>
<evidence type="ECO:0000313" key="2">
    <source>
        <dbReference type="Proteomes" id="UP001175226"/>
    </source>
</evidence>
<dbReference type="Proteomes" id="UP001175226">
    <property type="component" value="Unassembled WGS sequence"/>
</dbReference>
<gene>
    <name evidence="1" type="ORF">EV421DRAFT_133841</name>
</gene>
<accession>A0AA39MEZ8</accession>
<organism evidence="1 2">
    <name type="scientific">Armillaria borealis</name>
    <dbReference type="NCBI Taxonomy" id="47425"/>
    <lineage>
        <taxon>Eukaryota</taxon>
        <taxon>Fungi</taxon>
        <taxon>Dikarya</taxon>
        <taxon>Basidiomycota</taxon>
        <taxon>Agaricomycotina</taxon>
        <taxon>Agaricomycetes</taxon>
        <taxon>Agaricomycetidae</taxon>
        <taxon>Agaricales</taxon>
        <taxon>Marasmiineae</taxon>
        <taxon>Physalacriaceae</taxon>
        <taxon>Armillaria</taxon>
    </lineage>
</organism>
<protein>
    <submittedName>
        <fullName evidence="1">Uncharacterized protein</fullName>
    </submittedName>
</protein>
<comment type="caution">
    <text evidence="1">The sequence shown here is derived from an EMBL/GenBank/DDBJ whole genome shotgun (WGS) entry which is preliminary data.</text>
</comment>
<proteinExistence type="predicted"/>
<dbReference type="EMBL" id="JAUEPT010000105">
    <property type="protein sequence ID" value="KAK0431852.1"/>
    <property type="molecule type" value="Genomic_DNA"/>
</dbReference>